<dbReference type="EMBL" id="JACIEK010000003">
    <property type="protein sequence ID" value="MBB3997942.1"/>
    <property type="molecule type" value="Genomic_DNA"/>
</dbReference>
<accession>A0A7W6EAW0</accession>
<sequence>MKTKITLAAVLLSTAPVFAQGAGVTLSSRERAVATERHVLPDGRVVLLPANGGLPFLFGLGDAYGKPSSVPVVRGTTPSVLASTPSGGLVPGQTPE</sequence>
<dbReference type="RefSeq" id="WP_183199486.1">
    <property type="nucleotide sequence ID" value="NZ_JACIEK010000003.1"/>
</dbReference>
<proteinExistence type="predicted"/>
<gene>
    <name evidence="2" type="ORF">GGR04_001780</name>
</gene>
<comment type="caution">
    <text evidence="2">The sequence shown here is derived from an EMBL/GenBank/DDBJ whole genome shotgun (WGS) entry which is preliminary data.</text>
</comment>
<protein>
    <submittedName>
        <fullName evidence="2">Uncharacterized protein</fullName>
    </submittedName>
</protein>
<evidence type="ECO:0000313" key="2">
    <source>
        <dbReference type="EMBL" id="MBB3997942.1"/>
    </source>
</evidence>
<dbReference type="AlphaFoldDB" id="A0A7W6EAW0"/>
<evidence type="ECO:0000313" key="3">
    <source>
        <dbReference type="Proteomes" id="UP000542776"/>
    </source>
</evidence>
<keyword evidence="1" id="KW-0732">Signal</keyword>
<reference evidence="2 3" key="1">
    <citation type="submission" date="2020-08" db="EMBL/GenBank/DDBJ databases">
        <title>Genomic Encyclopedia of Type Strains, Phase IV (KMG-IV): sequencing the most valuable type-strain genomes for metagenomic binning, comparative biology and taxonomic classification.</title>
        <authorList>
            <person name="Goeker M."/>
        </authorList>
    </citation>
    <scope>NUCLEOTIDE SEQUENCE [LARGE SCALE GENOMIC DNA]</scope>
    <source>
        <strain evidence="2 3">DSM 102238</strain>
    </source>
</reference>
<feature type="signal peptide" evidence="1">
    <location>
        <begin position="1"/>
        <end position="19"/>
    </location>
</feature>
<feature type="chain" id="PRO_5031547836" evidence="1">
    <location>
        <begin position="20"/>
        <end position="96"/>
    </location>
</feature>
<dbReference type="Proteomes" id="UP000542776">
    <property type="component" value="Unassembled WGS sequence"/>
</dbReference>
<keyword evidence="3" id="KW-1185">Reference proteome</keyword>
<name>A0A7W6EAW0_9HYPH</name>
<organism evidence="2 3">
    <name type="scientific">Aureimonas pseudogalii</name>
    <dbReference type="NCBI Taxonomy" id="1744844"/>
    <lineage>
        <taxon>Bacteria</taxon>
        <taxon>Pseudomonadati</taxon>
        <taxon>Pseudomonadota</taxon>
        <taxon>Alphaproteobacteria</taxon>
        <taxon>Hyphomicrobiales</taxon>
        <taxon>Aurantimonadaceae</taxon>
        <taxon>Aureimonas</taxon>
    </lineage>
</organism>
<evidence type="ECO:0000256" key="1">
    <source>
        <dbReference type="SAM" id="SignalP"/>
    </source>
</evidence>